<dbReference type="SMART" id="SM00422">
    <property type="entry name" value="HTH_MERR"/>
    <property type="match status" value="1"/>
</dbReference>
<sequence>MEEKIYFTSGEFAKLCGTTKETLRHYHNKGILMPQKKGENGYFYYEAWQFFEFDLIGLLIYAGNSLEQIREYLQAHSTERFLKLMDSSKERLLRKKAKIENMLRVVENTVSLASLGLTHDGTQLTIVPCKTEYYLTVPIKESDYENKRNLLDAFSQFWAHSAENPLIGEYPYSYVVPEESYSAGDYAIKYIAGKLDEPSEKQDIHTKRAGRYGMLFHYGSIDTAAESCRRLCEELRALNLEPSGPLYVDELISNHVTPEEKDHVTKVSIRVGR</sequence>
<dbReference type="AlphaFoldDB" id="A0A9J6QX08"/>
<gene>
    <name evidence="3" type="ORF">OBO34_16890</name>
</gene>
<dbReference type="InterPro" id="IPR000551">
    <property type="entry name" value="MerR-type_HTH_dom"/>
</dbReference>
<dbReference type="InterPro" id="IPR009061">
    <property type="entry name" value="DNA-bd_dom_put_sf"/>
</dbReference>
<dbReference type="Proteomes" id="UP001065549">
    <property type="component" value="Unassembled WGS sequence"/>
</dbReference>
<dbReference type="SUPFAM" id="SSF46955">
    <property type="entry name" value="Putative DNA-binding domain"/>
    <property type="match status" value="1"/>
</dbReference>
<dbReference type="EMBL" id="JAOSHN010000007">
    <property type="protein sequence ID" value="MCU7380019.1"/>
    <property type="molecule type" value="Genomic_DNA"/>
</dbReference>
<proteinExistence type="predicted"/>
<dbReference type="RefSeq" id="WP_253019580.1">
    <property type="nucleotide sequence ID" value="NZ_JAJAGH010000003.1"/>
</dbReference>
<dbReference type="PANTHER" id="PTHR30204:SF85">
    <property type="entry name" value="MULTIDRUG-EFFLUX TRANSPORTER 2 REGULATOR"/>
    <property type="match status" value="1"/>
</dbReference>
<comment type="caution">
    <text evidence="3">The sequence shown here is derived from an EMBL/GenBank/DDBJ whole genome shotgun (WGS) entry which is preliminary data.</text>
</comment>
<keyword evidence="1" id="KW-0238">DNA-binding</keyword>
<name>A0A9J6QX08_9FIRM</name>
<dbReference type="Pfam" id="PF13411">
    <property type="entry name" value="MerR_1"/>
    <property type="match status" value="1"/>
</dbReference>
<dbReference type="GO" id="GO:0003677">
    <property type="term" value="F:DNA binding"/>
    <property type="evidence" value="ECO:0007669"/>
    <property type="project" value="UniProtKB-KW"/>
</dbReference>
<feature type="domain" description="HTH merR-type" evidence="2">
    <location>
        <begin position="6"/>
        <end position="75"/>
    </location>
</feature>
<dbReference type="InterPro" id="IPR011256">
    <property type="entry name" value="Reg_factor_effector_dom_sf"/>
</dbReference>
<evidence type="ECO:0000313" key="4">
    <source>
        <dbReference type="Proteomes" id="UP001065549"/>
    </source>
</evidence>
<evidence type="ECO:0000256" key="1">
    <source>
        <dbReference type="ARBA" id="ARBA00023125"/>
    </source>
</evidence>
<keyword evidence="4" id="KW-1185">Reference proteome</keyword>
<dbReference type="PROSITE" id="PS50937">
    <property type="entry name" value="HTH_MERR_2"/>
    <property type="match status" value="1"/>
</dbReference>
<accession>A0A9J6QX08</accession>
<dbReference type="Gene3D" id="1.10.1660.10">
    <property type="match status" value="1"/>
</dbReference>
<dbReference type="SUPFAM" id="SSF55136">
    <property type="entry name" value="Probable bacterial effector-binding domain"/>
    <property type="match status" value="1"/>
</dbReference>
<organism evidence="3 4">
    <name type="scientific">Hominibacterium faecale</name>
    <dbReference type="NCBI Taxonomy" id="2839743"/>
    <lineage>
        <taxon>Bacteria</taxon>
        <taxon>Bacillati</taxon>
        <taxon>Bacillota</taxon>
        <taxon>Clostridia</taxon>
        <taxon>Peptostreptococcales</taxon>
        <taxon>Anaerovoracaceae</taxon>
        <taxon>Hominibacterium</taxon>
    </lineage>
</organism>
<dbReference type="InterPro" id="IPR047057">
    <property type="entry name" value="MerR_fam"/>
</dbReference>
<protein>
    <submittedName>
        <fullName evidence="3">MerR family transcriptional regulator</fullName>
    </submittedName>
</protein>
<dbReference type="GO" id="GO:0003700">
    <property type="term" value="F:DNA-binding transcription factor activity"/>
    <property type="evidence" value="ECO:0007669"/>
    <property type="project" value="InterPro"/>
</dbReference>
<dbReference type="Gene3D" id="3.20.80.10">
    <property type="entry name" value="Regulatory factor, effector binding domain"/>
    <property type="match status" value="1"/>
</dbReference>
<reference evidence="3" key="1">
    <citation type="submission" date="2022-09" db="EMBL/GenBank/DDBJ databases">
        <title>Culturomic study of gut microbiota in children with autism spectrum disorder.</title>
        <authorList>
            <person name="Efimov B.A."/>
            <person name="Chaplin A.V."/>
            <person name="Sokolova S.R."/>
            <person name="Pikina A.P."/>
            <person name="Korzhanova M."/>
            <person name="Belova V."/>
            <person name="Korostin D."/>
        </authorList>
    </citation>
    <scope>NUCLEOTIDE SEQUENCE</scope>
    <source>
        <strain evidence="3">ASD5510</strain>
    </source>
</reference>
<evidence type="ECO:0000313" key="3">
    <source>
        <dbReference type="EMBL" id="MCU7380019.1"/>
    </source>
</evidence>
<dbReference type="PANTHER" id="PTHR30204">
    <property type="entry name" value="REDOX-CYCLING DRUG-SENSING TRANSCRIPTIONAL ACTIVATOR SOXR"/>
    <property type="match status" value="1"/>
</dbReference>
<evidence type="ECO:0000259" key="2">
    <source>
        <dbReference type="PROSITE" id="PS50937"/>
    </source>
</evidence>